<dbReference type="EMBL" id="PSQE01000008">
    <property type="protein sequence ID" value="RHN38859.1"/>
    <property type="molecule type" value="Genomic_DNA"/>
</dbReference>
<reference evidence="4" key="5">
    <citation type="journal article" date="2018" name="Nat. Plants">
        <title>Whole-genome landscape of Medicago truncatula symbiotic genes.</title>
        <authorList>
            <person name="Pecrix Y."/>
            <person name="Gamas P."/>
            <person name="Carrere S."/>
        </authorList>
    </citation>
    <scope>NUCLEOTIDE SEQUENCE</scope>
    <source>
        <tissue evidence="4">Leaves</tissue>
    </source>
</reference>
<sequence>MASKIISLIWVSLILCVFSLCAMKLAGASELHSSSYEMVRSRRLLGQEQTGGSRSPCGASLINDQNKQASDQPRCGNYRHQSHP</sequence>
<keyword evidence="2" id="KW-0732">Signal</keyword>
<accession>A0A072TKT8</accession>
<evidence type="ECO:0000313" key="5">
    <source>
        <dbReference type="EnsemblPlants" id="KEH18042"/>
    </source>
</evidence>
<evidence type="ECO:0000313" key="6">
    <source>
        <dbReference type="Proteomes" id="UP000002051"/>
    </source>
</evidence>
<reference evidence="5" key="3">
    <citation type="submission" date="2015-04" db="UniProtKB">
        <authorList>
            <consortium name="EnsemblPlants"/>
        </authorList>
    </citation>
    <scope>IDENTIFICATION</scope>
    <source>
        <strain evidence="5">cv. Jemalong A17</strain>
    </source>
</reference>
<dbReference type="EMBL" id="CM001224">
    <property type="protein sequence ID" value="KEH18042.1"/>
    <property type="molecule type" value="Genomic_DNA"/>
</dbReference>
<evidence type="ECO:0000256" key="2">
    <source>
        <dbReference type="SAM" id="SignalP"/>
    </source>
</evidence>
<feature type="region of interest" description="Disordered" evidence="1">
    <location>
        <begin position="45"/>
        <end position="84"/>
    </location>
</feature>
<gene>
    <name evidence="3" type="ordered locus">MTR_8g010200</name>
    <name evidence="4" type="ORF">MtrunA17_Chr8g0337681</name>
</gene>
<dbReference type="Gramene" id="rna44829">
    <property type="protein sequence ID" value="RHN38859.1"/>
    <property type="gene ID" value="gene44829"/>
</dbReference>
<protein>
    <submittedName>
        <fullName evidence="3">RALF-like protein</fullName>
    </submittedName>
</protein>
<evidence type="ECO:0000256" key="1">
    <source>
        <dbReference type="SAM" id="MobiDB-lite"/>
    </source>
</evidence>
<reference evidence="3 6" key="1">
    <citation type="journal article" date="2011" name="Nature">
        <title>The Medicago genome provides insight into the evolution of rhizobial symbioses.</title>
        <authorList>
            <person name="Young N.D."/>
            <person name="Debelle F."/>
            <person name="Oldroyd G.E."/>
            <person name="Geurts R."/>
            <person name="Cannon S.B."/>
            <person name="Udvardi M.K."/>
            <person name="Benedito V.A."/>
            <person name="Mayer K.F."/>
            <person name="Gouzy J."/>
            <person name="Schoof H."/>
            <person name="Van de Peer Y."/>
            <person name="Proost S."/>
            <person name="Cook D.R."/>
            <person name="Meyers B.C."/>
            <person name="Spannagl M."/>
            <person name="Cheung F."/>
            <person name="De Mita S."/>
            <person name="Krishnakumar V."/>
            <person name="Gundlach H."/>
            <person name="Zhou S."/>
            <person name="Mudge J."/>
            <person name="Bharti A.K."/>
            <person name="Murray J.D."/>
            <person name="Naoumkina M.A."/>
            <person name="Rosen B."/>
            <person name="Silverstein K.A."/>
            <person name="Tang H."/>
            <person name="Rombauts S."/>
            <person name="Zhao P.X."/>
            <person name="Zhou P."/>
            <person name="Barbe V."/>
            <person name="Bardou P."/>
            <person name="Bechner M."/>
            <person name="Bellec A."/>
            <person name="Berger A."/>
            <person name="Berges H."/>
            <person name="Bidwell S."/>
            <person name="Bisseling T."/>
            <person name="Choisne N."/>
            <person name="Couloux A."/>
            <person name="Denny R."/>
            <person name="Deshpande S."/>
            <person name="Dai X."/>
            <person name="Doyle J.J."/>
            <person name="Dudez A.M."/>
            <person name="Farmer A.D."/>
            <person name="Fouteau S."/>
            <person name="Franken C."/>
            <person name="Gibelin C."/>
            <person name="Gish J."/>
            <person name="Goldstein S."/>
            <person name="Gonzalez A.J."/>
            <person name="Green P.J."/>
            <person name="Hallab A."/>
            <person name="Hartog M."/>
            <person name="Hua A."/>
            <person name="Humphray S.J."/>
            <person name="Jeong D.H."/>
            <person name="Jing Y."/>
            <person name="Jocker A."/>
            <person name="Kenton S.M."/>
            <person name="Kim D.J."/>
            <person name="Klee K."/>
            <person name="Lai H."/>
            <person name="Lang C."/>
            <person name="Lin S."/>
            <person name="Macmil S.L."/>
            <person name="Magdelenat G."/>
            <person name="Matthews L."/>
            <person name="McCorrison J."/>
            <person name="Monaghan E.L."/>
            <person name="Mun J.H."/>
            <person name="Najar F.Z."/>
            <person name="Nicholson C."/>
            <person name="Noirot C."/>
            <person name="O'Bleness M."/>
            <person name="Paule C.R."/>
            <person name="Poulain J."/>
            <person name="Prion F."/>
            <person name="Qin B."/>
            <person name="Qu C."/>
            <person name="Retzel E.F."/>
            <person name="Riddle C."/>
            <person name="Sallet E."/>
            <person name="Samain S."/>
            <person name="Samson N."/>
            <person name="Sanders I."/>
            <person name="Saurat O."/>
            <person name="Scarpelli C."/>
            <person name="Schiex T."/>
            <person name="Segurens B."/>
            <person name="Severin A.J."/>
            <person name="Sherrier D.J."/>
            <person name="Shi R."/>
            <person name="Sims S."/>
            <person name="Singer S.R."/>
            <person name="Sinharoy S."/>
            <person name="Sterck L."/>
            <person name="Viollet A."/>
            <person name="Wang B.B."/>
            <person name="Wang K."/>
            <person name="Wang M."/>
            <person name="Wang X."/>
            <person name="Warfsmann J."/>
            <person name="Weissenbach J."/>
            <person name="White D.D."/>
            <person name="White J.D."/>
            <person name="Wiley G.B."/>
            <person name="Wincker P."/>
            <person name="Xing Y."/>
            <person name="Yang L."/>
            <person name="Yao Z."/>
            <person name="Ying F."/>
            <person name="Zhai J."/>
            <person name="Zhou L."/>
            <person name="Zuber A."/>
            <person name="Denarie J."/>
            <person name="Dixon R.A."/>
            <person name="May G.D."/>
            <person name="Schwartz D.C."/>
            <person name="Rogers J."/>
            <person name="Quetier F."/>
            <person name="Town C.D."/>
            <person name="Roe B.A."/>
        </authorList>
    </citation>
    <scope>NUCLEOTIDE SEQUENCE [LARGE SCALE GENOMIC DNA]</scope>
    <source>
        <strain evidence="3">A17</strain>
        <strain evidence="5 6">cv. Jemalong A17</strain>
    </source>
</reference>
<dbReference type="HOGENOM" id="CLU_2762892_0_0_1"/>
<dbReference type="Proteomes" id="UP000265566">
    <property type="component" value="Chromosome 8"/>
</dbReference>
<name>A0A072TKT8_MEDTR</name>
<evidence type="ECO:0000313" key="4">
    <source>
        <dbReference type="EMBL" id="RHN38859.1"/>
    </source>
</evidence>
<organism evidence="3 6">
    <name type="scientific">Medicago truncatula</name>
    <name type="common">Barrel medic</name>
    <name type="synonym">Medicago tribuloides</name>
    <dbReference type="NCBI Taxonomy" id="3880"/>
    <lineage>
        <taxon>Eukaryota</taxon>
        <taxon>Viridiplantae</taxon>
        <taxon>Streptophyta</taxon>
        <taxon>Embryophyta</taxon>
        <taxon>Tracheophyta</taxon>
        <taxon>Spermatophyta</taxon>
        <taxon>Magnoliopsida</taxon>
        <taxon>eudicotyledons</taxon>
        <taxon>Gunneridae</taxon>
        <taxon>Pentapetalae</taxon>
        <taxon>rosids</taxon>
        <taxon>fabids</taxon>
        <taxon>Fabales</taxon>
        <taxon>Fabaceae</taxon>
        <taxon>Papilionoideae</taxon>
        <taxon>50 kb inversion clade</taxon>
        <taxon>NPAAA clade</taxon>
        <taxon>Hologalegina</taxon>
        <taxon>IRL clade</taxon>
        <taxon>Trifolieae</taxon>
        <taxon>Medicago</taxon>
    </lineage>
</organism>
<feature type="signal peptide" evidence="2">
    <location>
        <begin position="1"/>
        <end position="28"/>
    </location>
</feature>
<dbReference type="EnsemblPlants" id="KEH18042">
    <property type="protein sequence ID" value="KEH18042"/>
    <property type="gene ID" value="MTR_8g010200"/>
</dbReference>
<proteinExistence type="predicted"/>
<reference evidence="7" key="4">
    <citation type="journal article" date="2018" name="Nat. Plants">
        <title>Whole-genome landscape of Medicago truncatula symbiotic genes.</title>
        <authorList>
            <person name="Pecrix Y."/>
            <person name="Staton S.E."/>
            <person name="Sallet E."/>
            <person name="Lelandais-Briere C."/>
            <person name="Moreau S."/>
            <person name="Carrere S."/>
            <person name="Blein T."/>
            <person name="Jardinaud M.F."/>
            <person name="Latrasse D."/>
            <person name="Zouine M."/>
            <person name="Zahm M."/>
            <person name="Kreplak J."/>
            <person name="Mayjonade B."/>
            <person name="Satge C."/>
            <person name="Perez M."/>
            <person name="Cauet S."/>
            <person name="Marande W."/>
            <person name="Chantry-Darmon C."/>
            <person name="Lopez-Roques C."/>
            <person name="Bouchez O."/>
            <person name="Berard A."/>
            <person name="Debelle F."/>
            <person name="Munos S."/>
            <person name="Bendahmane A."/>
            <person name="Berges H."/>
            <person name="Niebel A."/>
            <person name="Buitink J."/>
            <person name="Frugier F."/>
            <person name="Benhamed M."/>
            <person name="Crespi M."/>
            <person name="Gouzy J."/>
            <person name="Gamas P."/>
        </authorList>
    </citation>
    <scope>NUCLEOTIDE SEQUENCE [LARGE SCALE GENOMIC DNA]</scope>
    <source>
        <strain evidence="7">cv. Jemalong A17</strain>
    </source>
</reference>
<feature type="compositionally biased region" description="Polar residues" evidence="1">
    <location>
        <begin position="62"/>
        <end position="71"/>
    </location>
</feature>
<keyword evidence="6" id="KW-1185">Reference proteome</keyword>
<reference evidence="3 6" key="2">
    <citation type="journal article" date="2014" name="BMC Genomics">
        <title>An improved genome release (version Mt4.0) for the model legume Medicago truncatula.</title>
        <authorList>
            <person name="Tang H."/>
            <person name="Krishnakumar V."/>
            <person name="Bidwell S."/>
            <person name="Rosen B."/>
            <person name="Chan A."/>
            <person name="Zhou S."/>
            <person name="Gentzbittel L."/>
            <person name="Childs K.L."/>
            <person name="Yandell M."/>
            <person name="Gundlach H."/>
            <person name="Mayer K.F."/>
            <person name="Schwartz D.C."/>
            <person name="Town C.D."/>
        </authorList>
    </citation>
    <scope>GENOME REANNOTATION</scope>
    <source>
        <strain evidence="3">A17</strain>
        <strain evidence="5 6">cv. Jemalong A17</strain>
    </source>
</reference>
<feature type="chain" id="PRO_5014498761" evidence="2">
    <location>
        <begin position="29"/>
        <end position="84"/>
    </location>
</feature>
<evidence type="ECO:0000313" key="7">
    <source>
        <dbReference type="Proteomes" id="UP000265566"/>
    </source>
</evidence>
<dbReference type="Proteomes" id="UP000002051">
    <property type="component" value="Chromosome 8"/>
</dbReference>
<evidence type="ECO:0000313" key="3">
    <source>
        <dbReference type="EMBL" id="KEH18042.1"/>
    </source>
</evidence>
<dbReference type="AlphaFoldDB" id="A0A072TKT8"/>